<name>A0A839AFM7_9HYPH</name>
<evidence type="ECO:0000256" key="10">
    <source>
        <dbReference type="ARBA" id="ARBA00023209"/>
    </source>
</evidence>
<comment type="caution">
    <text evidence="13">The sequence shown here is derived from an EMBL/GenBank/DDBJ whole genome shotgun (WGS) entry which is preliminary data.</text>
</comment>
<dbReference type="EC" id="2.7.1.-" evidence="13"/>
<comment type="cofactor">
    <cofactor evidence="1">
        <name>Mg(2+)</name>
        <dbReference type="ChEBI" id="CHEBI:18420"/>
    </cofactor>
</comment>
<keyword evidence="9" id="KW-0443">Lipid metabolism</keyword>
<keyword evidence="7" id="KW-0067">ATP-binding</keyword>
<dbReference type="InterPro" id="IPR050187">
    <property type="entry name" value="Lipid_Phosphate_FormReg"/>
</dbReference>
<dbReference type="EMBL" id="JACFXV010000053">
    <property type="protein sequence ID" value="MBA5777692.1"/>
    <property type="molecule type" value="Genomic_DNA"/>
</dbReference>
<dbReference type="PANTHER" id="PTHR12358:SF106">
    <property type="entry name" value="LIPID KINASE YEGS"/>
    <property type="match status" value="1"/>
</dbReference>
<sequence length="305" mass="32403">MSQRRNLFLILHGKAAQRDDLRDAVARLRAKGVGIEVRVTFEEGDSRRLTGEGIRLAEEGRIDTIVAGGGDGTLNEVIGAALAKSAAPPCSFGLVPLGTANDFAHGTGIPLASPYAALRLCVESEPVPLDVGEADRRLFVNLMTGGAGTRVTVETDPVMKKLMGGAAYIFTGVSRIGELRPSAGSFKADDFSWEGEFLAMAIGNGRMAGGGIELCPQARPDDGLLDLMILPALTGADILETLSAITRNGLGELQNRIVRAQAPEFRVESEEPLDVNFDGEPAAERVFDVKVRPGAVRFHLPRAKS</sequence>
<dbReference type="SMART" id="SM00046">
    <property type="entry name" value="DAGKc"/>
    <property type="match status" value="1"/>
</dbReference>
<dbReference type="NCBIfam" id="TIGR00147">
    <property type="entry name" value="YegS/Rv2252/BmrU family lipid kinase"/>
    <property type="match status" value="1"/>
</dbReference>
<dbReference type="Proteomes" id="UP000541109">
    <property type="component" value="Unassembled WGS sequence"/>
</dbReference>
<protein>
    <submittedName>
        <fullName evidence="13">Lipid kinase YegS</fullName>
        <ecNumber evidence="13">2.7.1.-</ecNumber>
    </submittedName>
</protein>
<evidence type="ECO:0000256" key="9">
    <source>
        <dbReference type="ARBA" id="ARBA00023098"/>
    </source>
</evidence>
<keyword evidence="2" id="KW-0444">Lipid biosynthesis</keyword>
<dbReference type="InterPro" id="IPR001206">
    <property type="entry name" value="Diacylglycerol_kinase_cat_dom"/>
</dbReference>
<dbReference type="AlphaFoldDB" id="A0A839AFM7"/>
<evidence type="ECO:0000256" key="8">
    <source>
        <dbReference type="ARBA" id="ARBA00022842"/>
    </source>
</evidence>
<evidence type="ECO:0000313" key="14">
    <source>
        <dbReference type="Proteomes" id="UP000541109"/>
    </source>
</evidence>
<dbReference type="RefSeq" id="WP_182165261.1">
    <property type="nucleotide sequence ID" value="NZ_JACFXV010000053.1"/>
</dbReference>
<dbReference type="InterPro" id="IPR045540">
    <property type="entry name" value="YegS/DAGK_C"/>
</dbReference>
<keyword evidence="14" id="KW-1185">Reference proteome</keyword>
<dbReference type="GO" id="GO:0016301">
    <property type="term" value="F:kinase activity"/>
    <property type="evidence" value="ECO:0007669"/>
    <property type="project" value="UniProtKB-KW"/>
</dbReference>
<dbReference type="Gene3D" id="3.40.50.10330">
    <property type="entry name" value="Probable inorganic polyphosphate/atp-NAD kinase, domain 1"/>
    <property type="match status" value="1"/>
</dbReference>
<dbReference type="InterPro" id="IPR016064">
    <property type="entry name" value="NAD/diacylglycerol_kinase_sf"/>
</dbReference>
<proteinExistence type="predicted"/>
<reference evidence="13 14" key="1">
    <citation type="submission" date="2020-07" db="EMBL/GenBank/DDBJ databases">
        <title>Stappia sp., F7233, whole genome shotgun sequencing project.</title>
        <authorList>
            <person name="Jiang S."/>
            <person name="Liu Z.W."/>
            <person name="Du Z.J."/>
        </authorList>
    </citation>
    <scope>NUCLEOTIDE SEQUENCE [LARGE SCALE GENOMIC DNA]</scope>
    <source>
        <strain evidence="13 14">F7233</strain>
    </source>
</reference>
<dbReference type="GO" id="GO:0046872">
    <property type="term" value="F:metal ion binding"/>
    <property type="evidence" value="ECO:0007669"/>
    <property type="project" value="UniProtKB-KW"/>
</dbReference>
<evidence type="ECO:0000256" key="1">
    <source>
        <dbReference type="ARBA" id="ARBA00001946"/>
    </source>
</evidence>
<dbReference type="GO" id="GO:0005524">
    <property type="term" value="F:ATP binding"/>
    <property type="evidence" value="ECO:0007669"/>
    <property type="project" value="UniProtKB-KW"/>
</dbReference>
<keyword evidence="3 13" id="KW-0808">Transferase</keyword>
<feature type="domain" description="DAGKc" evidence="12">
    <location>
        <begin position="2"/>
        <end position="138"/>
    </location>
</feature>
<dbReference type="PROSITE" id="PS50146">
    <property type="entry name" value="DAGK"/>
    <property type="match status" value="1"/>
</dbReference>
<dbReference type="NCBIfam" id="NF009602">
    <property type="entry name" value="PRK13054.1"/>
    <property type="match status" value="1"/>
</dbReference>
<dbReference type="SUPFAM" id="SSF111331">
    <property type="entry name" value="NAD kinase/diacylglycerol kinase-like"/>
    <property type="match status" value="1"/>
</dbReference>
<keyword evidence="4" id="KW-0479">Metal-binding</keyword>
<evidence type="ECO:0000256" key="6">
    <source>
        <dbReference type="ARBA" id="ARBA00022777"/>
    </source>
</evidence>
<evidence type="ECO:0000256" key="4">
    <source>
        <dbReference type="ARBA" id="ARBA00022723"/>
    </source>
</evidence>
<evidence type="ECO:0000256" key="7">
    <source>
        <dbReference type="ARBA" id="ARBA00022840"/>
    </source>
</evidence>
<dbReference type="GO" id="GO:0008654">
    <property type="term" value="P:phospholipid biosynthetic process"/>
    <property type="evidence" value="ECO:0007669"/>
    <property type="project" value="UniProtKB-KW"/>
</dbReference>
<keyword evidence="11" id="KW-1208">Phospholipid metabolism</keyword>
<dbReference type="Pfam" id="PF19279">
    <property type="entry name" value="YegS_C"/>
    <property type="match status" value="1"/>
</dbReference>
<evidence type="ECO:0000256" key="3">
    <source>
        <dbReference type="ARBA" id="ARBA00022679"/>
    </source>
</evidence>
<evidence type="ECO:0000313" key="13">
    <source>
        <dbReference type="EMBL" id="MBA5777692.1"/>
    </source>
</evidence>
<evidence type="ECO:0000259" key="12">
    <source>
        <dbReference type="PROSITE" id="PS50146"/>
    </source>
</evidence>
<evidence type="ECO:0000256" key="5">
    <source>
        <dbReference type="ARBA" id="ARBA00022741"/>
    </source>
</evidence>
<dbReference type="Gene3D" id="2.60.200.40">
    <property type="match status" value="1"/>
</dbReference>
<gene>
    <name evidence="13" type="primary">yegS</name>
    <name evidence="13" type="ORF">H2509_11210</name>
</gene>
<dbReference type="Pfam" id="PF00781">
    <property type="entry name" value="DAGK_cat"/>
    <property type="match status" value="1"/>
</dbReference>
<keyword evidence="8" id="KW-0460">Magnesium</keyword>
<organism evidence="13 14">
    <name type="scientific">Stappia albiluteola</name>
    <dbReference type="NCBI Taxonomy" id="2758565"/>
    <lineage>
        <taxon>Bacteria</taxon>
        <taxon>Pseudomonadati</taxon>
        <taxon>Pseudomonadota</taxon>
        <taxon>Alphaproteobacteria</taxon>
        <taxon>Hyphomicrobiales</taxon>
        <taxon>Stappiaceae</taxon>
        <taxon>Stappia</taxon>
    </lineage>
</organism>
<dbReference type="PANTHER" id="PTHR12358">
    <property type="entry name" value="SPHINGOSINE KINASE"/>
    <property type="match status" value="1"/>
</dbReference>
<dbReference type="GO" id="GO:0005886">
    <property type="term" value="C:plasma membrane"/>
    <property type="evidence" value="ECO:0007669"/>
    <property type="project" value="TreeGrafter"/>
</dbReference>
<keyword evidence="5" id="KW-0547">Nucleotide-binding</keyword>
<evidence type="ECO:0000256" key="2">
    <source>
        <dbReference type="ARBA" id="ARBA00022516"/>
    </source>
</evidence>
<accession>A0A839AFM7</accession>
<keyword evidence="10" id="KW-0594">Phospholipid biosynthesis</keyword>
<dbReference type="InterPro" id="IPR017438">
    <property type="entry name" value="ATP-NAD_kinase_N"/>
</dbReference>
<dbReference type="InterPro" id="IPR005218">
    <property type="entry name" value="Diacylglycerol/lipid_kinase"/>
</dbReference>
<keyword evidence="6 13" id="KW-0418">Kinase</keyword>
<evidence type="ECO:0000256" key="11">
    <source>
        <dbReference type="ARBA" id="ARBA00023264"/>
    </source>
</evidence>